<dbReference type="AlphaFoldDB" id="X1NN25"/>
<keyword evidence="1" id="KW-0812">Transmembrane</keyword>
<feature type="non-terminal residue" evidence="2">
    <location>
        <position position="124"/>
    </location>
</feature>
<organism evidence="2">
    <name type="scientific">marine sediment metagenome</name>
    <dbReference type="NCBI Taxonomy" id="412755"/>
    <lineage>
        <taxon>unclassified sequences</taxon>
        <taxon>metagenomes</taxon>
        <taxon>ecological metagenomes</taxon>
    </lineage>
</organism>
<keyword evidence="1" id="KW-0472">Membrane</keyword>
<comment type="caution">
    <text evidence="2">The sequence shown here is derived from an EMBL/GenBank/DDBJ whole genome shotgun (WGS) entry which is preliminary data.</text>
</comment>
<keyword evidence="1" id="KW-1133">Transmembrane helix</keyword>
<protein>
    <submittedName>
        <fullName evidence="2">Uncharacterized protein</fullName>
    </submittedName>
</protein>
<sequence>MHSGISIKAGKLVKVNPTQVARKQKAGLKETKKKNIYLKKKDKSIFEKKRFFFPVKYVYLTSFILVIFIGLLWINNSLKKAQDFPIPSPEIETEATLTLPEENVETKTETLIEETLSSENALIS</sequence>
<accession>X1NN25</accession>
<reference evidence="2" key="1">
    <citation type="journal article" date="2014" name="Front. Microbiol.">
        <title>High frequency of phylogenetically diverse reductive dehalogenase-homologous genes in deep subseafloor sedimentary metagenomes.</title>
        <authorList>
            <person name="Kawai M."/>
            <person name="Futagami T."/>
            <person name="Toyoda A."/>
            <person name="Takaki Y."/>
            <person name="Nishi S."/>
            <person name="Hori S."/>
            <person name="Arai W."/>
            <person name="Tsubouchi T."/>
            <person name="Morono Y."/>
            <person name="Uchiyama I."/>
            <person name="Ito T."/>
            <person name="Fujiyama A."/>
            <person name="Inagaki F."/>
            <person name="Takami H."/>
        </authorList>
    </citation>
    <scope>NUCLEOTIDE SEQUENCE</scope>
    <source>
        <strain evidence="2">Expedition CK06-06</strain>
    </source>
</reference>
<proteinExistence type="predicted"/>
<feature type="transmembrane region" description="Helical" evidence="1">
    <location>
        <begin position="57"/>
        <end position="74"/>
    </location>
</feature>
<evidence type="ECO:0000313" key="2">
    <source>
        <dbReference type="EMBL" id="GAI31616.1"/>
    </source>
</evidence>
<evidence type="ECO:0000256" key="1">
    <source>
        <dbReference type="SAM" id="Phobius"/>
    </source>
</evidence>
<dbReference type="EMBL" id="BARV01015561">
    <property type="protein sequence ID" value="GAI31616.1"/>
    <property type="molecule type" value="Genomic_DNA"/>
</dbReference>
<name>X1NN25_9ZZZZ</name>
<gene>
    <name evidence="2" type="ORF">S06H3_26878</name>
</gene>